<dbReference type="GO" id="GO:0016491">
    <property type="term" value="F:oxidoreductase activity"/>
    <property type="evidence" value="ECO:0007669"/>
    <property type="project" value="TreeGrafter"/>
</dbReference>
<dbReference type="PANTHER" id="PTHR11709">
    <property type="entry name" value="MULTI-COPPER OXIDASE"/>
    <property type="match status" value="1"/>
</dbReference>
<evidence type="ECO:0000313" key="3">
    <source>
        <dbReference type="EMBL" id="KAJ2847169.1"/>
    </source>
</evidence>
<dbReference type="PANTHER" id="PTHR11709:SF361">
    <property type="entry name" value="IRON TRANSPORT MULTICOPPER OXIDASE FET3"/>
    <property type="match status" value="1"/>
</dbReference>
<proteinExistence type="inferred from homology"/>
<comment type="caution">
    <text evidence="3">The sequence shown here is derived from an EMBL/GenBank/DDBJ whole genome shotgun (WGS) entry which is preliminary data.</text>
</comment>
<organism evidence="3 4">
    <name type="scientific">Coemansia brasiliensis</name>
    <dbReference type="NCBI Taxonomy" id="2650707"/>
    <lineage>
        <taxon>Eukaryota</taxon>
        <taxon>Fungi</taxon>
        <taxon>Fungi incertae sedis</taxon>
        <taxon>Zoopagomycota</taxon>
        <taxon>Kickxellomycotina</taxon>
        <taxon>Kickxellomycetes</taxon>
        <taxon>Kickxellales</taxon>
        <taxon>Kickxellaceae</taxon>
        <taxon>Coemansia</taxon>
    </lineage>
</organism>
<evidence type="ECO:0000259" key="2">
    <source>
        <dbReference type="Pfam" id="PF00394"/>
    </source>
</evidence>
<comment type="similarity">
    <text evidence="1">Belongs to the multicopper oxidase family.</text>
</comment>
<gene>
    <name evidence="3" type="ORF">IWW36_003989</name>
</gene>
<reference evidence="3" key="1">
    <citation type="submission" date="2022-07" db="EMBL/GenBank/DDBJ databases">
        <title>Phylogenomic reconstructions and comparative analyses of Kickxellomycotina fungi.</title>
        <authorList>
            <person name="Reynolds N.K."/>
            <person name="Stajich J.E."/>
            <person name="Barry K."/>
            <person name="Grigoriev I.V."/>
            <person name="Crous P."/>
            <person name="Smith M.E."/>
        </authorList>
    </citation>
    <scope>NUCLEOTIDE SEQUENCE</scope>
    <source>
        <strain evidence="3">NRRL 1566</strain>
    </source>
</reference>
<protein>
    <recommendedName>
        <fullName evidence="2">Plastocyanin-like domain-containing protein</fullName>
    </recommendedName>
</protein>
<keyword evidence="4" id="KW-1185">Reference proteome</keyword>
<dbReference type="InterPro" id="IPR001117">
    <property type="entry name" value="Cu-oxidase_2nd"/>
</dbReference>
<dbReference type="EMBL" id="JANBUW010000371">
    <property type="protein sequence ID" value="KAJ2847169.1"/>
    <property type="molecule type" value="Genomic_DNA"/>
</dbReference>
<name>A0A9W8I5G2_9FUNG</name>
<dbReference type="AlphaFoldDB" id="A0A9W8I5G2"/>
<evidence type="ECO:0000256" key="1">
    <source>
        <dbReference type="ARBA" id="ARBA00010609"/>
    </source>
</evidence>
<dbReference type="Pfam" id="PF00394">
    <property type="entry name" value="Cu-oxidase"/>
    <property type="match status" value="1"/>
</dbReference>
<dbReference type="OrthoDB" id="2121828at2759"/>
<sequence>MGGMNYHTTDGLHTPLIIHESPSKSDIRYDKEILFTFENWGKKTFLYHYNKQCAVKTSELAPYYPDGLINGINSNISQSVKLKPGKKKYRMSFINLGTVNFFKFRIPEHKMHVIEADGINTEPLEVDVIDIGPGQRISAILTAHNTNAYNYIYNVAMYASFIVPHDKLNPRHYEGLIG</sequence>
<dbReference type="Gene3D" id="2.60.40.420">
    <property type="entry name" value="Cupredoxins - blue copper proteins"/>
    <property type="match status" value="1"/>
</dbReference>
<feature type="domain" description="Plastocyanin-like" evidence="2">
    <location>
        <begin position="61"/>
        <end position="158"/>
    </location>
</feature>
<dbReference type="Proteomes" id="UP001139887">
    <property type="component" value="Unassembled WGS sequence"/>
</dbReference>
<evidence type="ECO:0000313" key="4">
    <source>
        <dbReference type="Proteomes" id="UP001139887"/>
    </source>
</evidence>
<accession>A0A9W8I5G2</accession>
<dbReference type="SUPFAM" id="SSF49503">
    <property type="entry name" value="Cupredoxins"/>
    <property type="match status" value="1"/>
</dbReference>
<feature type="non-terminal residue" evidence="3">
    <location>
        <position position="178"/>
    </location>
</feature>
<dbReference type="InterPro" id="IPR008972">
    <property type="entry name" value="Cupredoxin"/>
</dbReference>
<dbReference type="InterPro" id="IPR045087">
    <property type="entry name" value="Cu-oxidase_fam"/>
</dbReference>